<keyword evidence="4 5" id="KW-0413">Isomerase</keyword>
<evidence type="ECO:0000256" key="4">
    <source>
        <dbReference type="ARBA" id="ARBA00023235"/>
    </source>
</evidence>
<feature type="active site" description="Proton acceptor; specific for L-alanine" evidence="5">
    <location>
        <position position="249"/>
    </location>
</feature>
<evidence type="ECO:0000256" key="5">
    <source>
        <dbReference type="HAMAP-Rule" id="MF_01201"/>
    </source>
</evidence>
<dbReference type="Pfam" id="PF01168">
    <property type="entry name" value="Ala_racemase_N"/>
    <property type="match status" value="1"/>
</dbReference>
<dbReference type="FunFam" id="3.20.20.10:FF:000002">
    <property type="entry name" value="Alanine racemase"/>
    <property type="match status" value="1"/>
</dbReference>
<dbReference type="SUPFAM" id="SSF51419">
    <property type="entry name" value="PLP-binding barrel"/>
    <property type="match status" value="1"/>
</dbReference>
<evidence type="ECO:0000256" key="6">
    <source>
        <dbReference type="PIRSR" id="PIRSR600821-50"/>
    </source>
</evidence>
<feature type="binding site" evidence="5 7">
    <location>
        <position position="297"/>
    </location>
    <ligand>
        <name>substrate</name>
    </ligand>
</feature>
<feature type="modified residue" description="N6-(pyridoxal phosphate)lysine" evidence="5 6">
    <location>
        <position position="35"/>
    </location>
</feature>
<dbReference type="SUPFAM" id="SSF50621">
    <property type="entry name" value="Alanine racemase C-terminal domain-like"/>
    <property type="match status" value="1"/>
</dbReference>
<evidence type="ECO:0000259" key="8">
    <source>
        <dbReference type="SMART" id="SM01005"/>
    </source>
</evidence>
<dbReference type="UniPathway" id="UPA00042">
    <property type="reaction ID" value="UER00497"/>
</dbReference>
<dbReference type="InterPro" id="IPR011079">
    <property type="entry name" value="Ala_racemase_C"/>
</dbReference>
<dbReference type="InterPro" id="IPR001608">
    <property type="entry name" value="Ala_racemase_N"/>
</dbReference>
<evidence type="ECO:0000256" key="7">
    <source>
        <dbReference type="PIRSR" id="PIRSR600821-52"/>
    </source>
</evidence>
<feature type="domain" description="Alanine racemase C-terminal" evidence="8">
    <location>
        <begin position="228"/>
        <end position="352"/>
    </location>
</feature>
<evidence type="ECO:0000313" key="10">
    <source>
        <dbReference type="Proteomes" id="UP000031631"/>
    </source>
</evidence>
<dbReference type="GO" id="GO:0030170">
    <property type="term" value="F:pyridoxal phosphate binding"/>
    <property type="evidence" value="ECO:0007669"/>
    <property type="project" value="UniProtKB-UniRule"/>
</dbReference>
<dbReference type="PRINTS" id="PR00992">
    <property type="entry name" value="ALARACEMASE"/>
</dbReference>
<reference evidence="9 10" key="1">
    <citation type="journal article" date="2014" name="PLoS ONE">
        <title>Physiological and genomic features of a novel sulfur-oxidizing gammaproteobacterium belonging to a previously uncultivated symbiotic lineage isolated from a hydrothermal vent.</title>
        <authorList>
            <person name="Nunoura T."/>
            <person name="Takaki Y."/>
            <person name="Kazama H."/>
            <person name="Kakuta J."/>
            <person name="Shimamura S."/>
            <person name="Makita H."/>
            <person name="Hirai M."/>
            <person name="Miyazaki M."/>
            <person name="Takai K."/>
        </authorList>
    </citation>
    <scope>NUCLEOTIDE SEQUENCE [LARGE SCALE GENOMIC DNA]</scope>
    <source>
        <strain evidence="9 10">Hiromi1</strain>
    </source>
</reference>
<protein>
    <recommendedName>
        <fullName evidence="5">Alanine racemase</fullName>
        <ecNumber evidence="5">5.1.1.1</ecNumber>
    </recommendedName>
</protein>
<gene>
    <name evidence="9" type="ORF">TBH_C1806</name>
</gene>
<evidence type="ECO:0000256" key="3">
    <source>
        <dbReference type="ARBA" id="ARBA00022898"/>
    </source>
</evidence>
<name>A0A7U6JIC6_9GAMM</name>
<dbReference type="GO" id="GO:0030632">
    <property type="term" value="P:D-alanine biosynthetic process"/>
    <property type="evidence" value="ECO:0007669"/>
    <property type="project" value="UniProtKB-UniRule"/>
</dbReference>
<comment type="function">
    <text evidence="5">Catalyzes the interconversion of L-alanine and D-alanine. May also act on other amino acids.</text>
</comment>
<sequence>MSFSPWIEIDASALAHNLGVVRSHAPGARVMAVIKANAYGHGVQLAAAALADADSFAVARVEEGLELRRAGVDKPLLVLAGAHDAQELEAAAAAGLELVLHHSFQLALLRETPLPAPVGVWLKVDTGMNRLGIAPGEVTAMLQALRPLASLRGCLTHLANADDLGDDFSRVQVQRFHEAVSHTGLPLSIANSAGILGWPESHADWVRPGIMLYGASPFAAPVGDLQPAMTFASRLISVKKVRAGQSVGYGGVWQAPRDSLIGVVAAGYADGYPRETPGGTPVLVNGRSVPLVGRVSMDTLMVDLSTQPDARPGDEAVLWGRGLPAETIAGAVQTIPYTLFCGIGGRVRRKVRS</sequence>
<dbReference type="OrthoDB" id="9813814at2"/>
<dbReference type="Proteomes" id="UP000031631">
    <property type="component" value="Chromosome"/>
</dbReference>
<dbReference type="InterPro" id="IPR000821">
    <property type="entry name" value="Ala_racemase"/>
</dbReference>
<dbReference type="InterPro" id="IPR020622">
    <property type="entry name" value="Ala_racemase_pyridoxalP-BS"/>
</dbReference>
<dbReference type="PANTHER" id="PTHR30511:SF0">
    <property type="entry name" value="ALANINE RACEMASE, CATABOLIC-RELATED"/>
    <property type="match status" value="1"/>
</dbReference>
<proteinExistence type="inferred from homology"/>
<feature type="active site" description="Proton acceptor; specific for D-alanine" evidence="5">
    <location>
        <position position="35"/>
    </location>
</feature>
<evidence type="ECO:0000256" key="2">
    <source>
        <dbReference type="ARBA" id="ARBA00001933"/>
    </source>
</evidence>
<dbReference type="EMBL" id="AP012273">
    <property type="protein sequence ID" value="BAO44722.1"/>
    <property type="molecule type" value="Genomic_DNA"/>
</dbReference>
<dbReference type="RefSeq" id="WP_041067844.1">
    <property type="nucleotide sequence ID" value="NZ_AP012273.1"/>
</dbReference>
<organism evidence="9 10">
    <name type="scientific">Thiolapillus brandeum</name>
    <dbReference type="NCBI Taxonomy" id="1076588"/>
    <lineage>
        <taxon>Bacteria</taxon>
        <taxon>Pseudomonadati</taxon>
        <taxon>Pseudomonadota</taxon>
        <taxon>Gammaproteobacteria</taxon>
        <taxon>Chromatiales</taxon>
        <taxon>Sedimenticolaceae</taxon>
        <taxon>Thiolapillus</taxon>
    </lineage>
</organism>
<dbReference type="GO" id="GO:0008784">
    <property type="term" value="F:alanine racemase activity"/>
    <property type="evidence" value="ECO:0007669"/>
    <property type="project" value="UniProtKB-UniRule"/>
</dbReference>
<comment type="similarity">
    <text evidence="5">Belongs to the alanine racemase family.</text>
</comment>
<dbReference type="SMART" id="SM01005">
    <property type="entry name" value="Ala_racemase_C"/>
    <property type="match status" value="1"/>
</dbReference>
<dbReference type="EC" id="5.1.1.1" evidence="5"/>
<dbReference type="InterPro" id="IPR029066">
    <property type="entry name" value="PLP-binding_barrel"/>
</dbReference>
<feature type="binding site" evidence="5 7">
    <location>
        <position position="130"/>
    </location>
    <ligand>
        <name>substrate</name>
    </ligand>
</feature>
<dbReference type="PANTHER" id="PTHR30511">
    <property type="entry name" value="ALANINE RACEMASE"/>
    <property type="match status" value="1"/>
</dbReference>
<keyword evidence="3 5" id="KW-0663">Pyridoxal phosphate</keyword>
<accession>A0A7U6JIC6</accession>
<comment type="catalytic activity">
    <reaction evidence="1 5">
        <text>L-alanine = D-alanine</text>
        <dbReference type="Rhea" id="RHEA:20249"/>
        <dbReference type="ChEBI" id="CHEBI:57416"/>
        <dbReference type="ChEBI" id="CHEBI:57972"/>
        <dbReference type="EC" id="5.1.1.1"/>
    </reaction>
</comment>
<dbReference type="PROSITE" id="PS00395">
    <property type="entry name" value="ALANINE_RACEMASE"/>
    <property type="match status" value="1"/>
</dbReference>
<dbReference type="NCBIfam" id="TIGR00492">
    <property type="entry name" value="alr"/>
    <property type="match status" value="1"/>
</dbReference>
<dbReference type="HAMAP" id="MF_01201">
    <property type="entry name" value="Ala_racemase"/>
    <property type="match status" value="1"/>
</dbReference>
<dbReference type="KEGG" id="tbn:TBH_C1806"/>
<dbReference type="Gene3D" id="3.20.20.10">
    <property type="entry name" value="Alanine racemase"/>
    <property type="match status" value="1"/>
</dbReference>
<dbReference type="Pfam" id="PF00842">
    <property type="entry name" value="Ala_racemase_C"/>
    <property type="match status" value="1"/>
</dbReference>
<comment type="cofactor">
    <cofactor evidence="2 5 6">
        <name>pyridoxal 5'-phosphate</name>
        <dbReference type="ChEBI" id="CHEBI:597326"/>
    </cofactor>
</comment>
<evidence type="ECO:0000313" key="9">
    <source>
        <dbReference type="EMBL" id="BAO44722.1"/>
    </source>
</evidence>
<dbReference type="InterPro" id="IPR009006">
    <property type="entry name" value="Ala_racemase/Decarboxylase_C"/>
</dbReference>
<dbReference type="Gene3D" id="2.40.37.10">
    <property type="entry name" value="Lyase, Ornithine Decarboxylase, Chain A, domain 1"/>
    <property type="match status" value="1"/>
</dbReference>
<dbReference type="AlphaFoldDB" id="A0A7U6JIC6"/>
<keyword evidence="10" id="KW-1185">Reference proteome</keyword>
<comment type="pathway">
    <text evidence="5">Amino-acid biosynthesis; D-alanine biosynthesis; D-alanine from L-alanine: step 1/1.</text>
</comment>
<evidence type="ECO:0000256" key="1">
    <source>
        <dbReference type="ARBA" id="ARBA00000316"/>
    </source>
</evidence>
<dbReference type="GO" id="GO:0005829">
    <property type="term" value="C:cytosol"/>
    <property type="evidence" value="ECO:0007669"/>
    <property type="project" value="TreeGrafter"/>
</dbReference>